<feature type="transmembrane region" description="Helical" evidence="1">
    <location>
        <begin position="30"/>
        <end position="53"/>
    </location>
</feature>
<feature type="transmembrane region" description="Helical" evidence="1">
    <location>
        <begin position="7"/>
        <end position="24"/>
    </location>
</feature>
<proteinExistence type="predicted"/>
<dbReference type="Proteomes" id="UP001139451">
    <property type="component" value="Unassembled WGS sequence"/>
</dbReference>
<comment type="caution">
    <text evidence="2">The sequence shown here is derived from an EMBL/GenBank/DDBJ whole genome shotgun (WGS) entry which is preliminary data.</text>
</comment>
<reference evidence="2" key="1">
    <citation type="submission" date="2022-05" db="EMBL/GenBank/DDBJ databases">
        <title>Sphingomonas sp. strain MG17 Genome sequencing and assembly.</title>
        <authorList>
            <person name="Kim I."/>
        </authorList>
    </citation>
    <scope>NUCLEOTIDE SEQUENCE</scope>
    <source>
        <strain evidence="2">MG17</strain>
    </source>
</reference>
<keyword evidence="3" id="KW-1185">Reference proteome</keyword>
<dbReference type="RefSeq" id="WP_254297275.1">
    <property type="nucleotide sequence ID" value="NZ_JAMLDX010000033.1"/>
</dbReference>
<keyword evidence="1" id="KW-0812">Transmembrane</keyword>
<evidence type="ECO:0000256" key="1">
    <source>
        <dbReference type="SAM" id="Phobius"/>
    </source>
</evidence>
<gene>
    <name evidence="2" type="ORF">M9978_22325</name>
</gene>
<name>A0A9X2HTC5_9SPHN</name>
<dbReference type="EMBL" id="JAMLDX010000033">
    <property type="protein sequence ID" value="MCP3733144.1"/>
    <property type="molecule type" value="Genomic_DNA"/>
</dbReference>
<keyword evidence="1" id="KW-0472">Membrane</keyword>
<evidence type="ECO:0000313" key="3">
    <source>
        <dbReference type="Proteomes" id="UP001139451"/>
    </source>
</evidence>
<keyword evidence="1" id="KW-1133">Transmembrane helix</keyword>
<evidence type="ECO:0000313" key="2">
    <source>
        <dbReference type="EMBL" id="MCP3733144.1"/>
    </source>
</evidence>
<feature type="transmembrane region" description="Helical" evidence="1">
    <location>
        <begin position="60"/>
        <end position="78"/>
    </location>
</feature>
<accession>A0A9X2HTC5</accession>
<dbReference type="AlphaFoldDB" id="A0A9X2HTC5"/>
<sequence>MRRRLPASLVFFVITGVVYLLQAFPLTGVFLMILAAAFWSVLLINAGMIGIAIEALVGRVSRLWLIVPVAFYAGYWHVSTADRAKLSELTAAFEATNAQAKIPFDPSRHAIVFEGDGGGGAGPWLVQNYGLPVSYSARQKPGDFRSHRMMEQPVCTRVRENPALGAADVRAFGFQDGEGIGKRKPAAFCMVSMPEAPELAIVRVATREENIVERGLPVRRVTTTVTMPDGRQYRLLGGSASPLSRWPMPVMGCALNSGAPSWDCFHGFYRDSFTPIVSGDTRYGRDNVVLAQALGLKRVAPEQRRSGDATSVNAKIDAAEAAALARQLASLDAMIADPLAKVIDWDVGVIANRPEVLDAKADAIMTGIERAAAAAVGDNRYKARESGRIMARLIAKLPRERFVGFGPRLLALYAAADDEHWLWEAESLIRRLGDLGVGAVPYLVRPKASVPNVNGAGIEGLCRVGPPAKAAATPLLTAMWAKTRDFDRDERRALFVAMRRIGISVPKLSEDKRGQMADMEKEWSDISPASPPRVCAVRAEWQARREEKYSGKRRTNLE</sequence>
<protein>
    <submittedName>
        <fullName evidence="2">Uncharacterized protein</fullName>
    </submittedName>
</protein>
<organism evidence="2 3">
    <name type="scientific">Sphingomonas tagetis</name>
    <dbReference type="NCBI Taxonomy" id="2949092"/>
    <lineage>
        <taxon>Bacteria</taxon>
        <taxon>Pseudomonadati</taxon>
        <taxon>Pseudomonadota</taxon>
        <taxon>Alphaproteobacteria</taxon>
        <taxon>Sphingomonadales</taxon>
        <taxon>Sphingomonadaceae</taxon>
        <taxon>Sphingomonas</taxon>
    </lineage>
</organism>